<proteinExistence type="predicted"/>
<evidence type="ECO:0000313" key="2">
    <source>
        <dbReference type="EMBL" id="GBP43331.1"/>
    </source>
</evidence>
<reference evidence="2 3" key="1">
    <citation type="journal article" date="2019" name="Commun. Biol.">
        <title>The bagworm genome reveals a unique fibroin gene that provides high tensile strength.</title>
        <authorList>
            <person name="Kono N."/>
            <person name="Nakamura H."/>
            <person name="Ohtoshi R."/>
            <person name="Tomita M."/>
            <person name="Numata K."/>
            <person name="Arakawa K."/>
        </authorList>
    </citation>
    <scope>NUCLEOTIDE SEQUENCE [LARGE SCALE GENOMIC DNA]</scope>
</reference>
<accession>A0A4C1VWX9</accession>
<feature type="region of interest" description="Disordered" evidence="1">
    <location>
        <begin position="89"/>
        <end position="110"/>
    </location>
</feature>
<sequence length="110" mass="12401">MAGITRDPTYLRLTARALGRGPGAGRPSIRQTLLSDTTNRSSHEIGYFSSSPRKHTELFHDHHVLSPNVSKSDEYLKQVTVISYFRAQHNTTREPLASGPLGEEERWARK</sequence>
<dbReference type="Proteomes" id="UP000299102">
    <property type="component" value="Unassembled WGS sequence"/>
</dbReference>
<organism evidence="2 3">
    <name type="scientific">Eumeta variegata</name>
    <name type="common">Bagworm moth</name>
    <name type="synonym">Eumeta japonica</name>
    <dbReference type="NCBI Taxonomy" id="151549"/>
    <lineage>
        <taxon>Eukaryota</taxon>
        <taxon>Metazoa</taxon>
        <taxon>Ecdysozoa</taxon>
        <taxon>Arthropoda</taxon>
        <taxon>Hexapoda</taxon>
        <taxon>Insecta</taxon>
        <taxon>Pterygota</taxon>
        <taxon>Neoptera</taxon>
        <taxon>Endopterygota</taxon>
        <taxon>Lepidoptera</taxon>
        <taxon>Glossata</taxon>
        <taxon>Ditrysia</taxon>
        <taxon>Tineoidea</taxon>
        <taxon>Psychidae</taxon>
        <taxon>Oiketicinae</taxon>
        <taxon>Eumeta</taxon>
    </lineage>
</organism>
<keyword evidence="3" id="KW-1185">Reference proteome</keyword>
<dbReference type="AlphaFoldDB" id="A0A4C1VWX9"/>
<evidence type="ECO:0000313" key="3">
    <source>
        <dbReference type="Proteomes" id="UP000299102"/>
    </source>
</evidence>
<gene>
    <name evidence="2" type="ORF">EVAR_31215_1</name>
</gene>
<comment type="caution">
    <text evidence="2">The sequence shown here is derived from an EMBL/GenBank/DDBJ whole genome shotgun (WGS) entry which is preliminary data.</text>
</comment>
<protein>
    <submittedName>
        <fullName evidence="2">Uncharacterized protein</fullName>
    </submittedName>
</protein>
<feature type="region of interest" description="Disordered" evidence="1">
    <location>
        <begin position="16"/>
        <end position="45"/>
    </location>
</feature>
<dbReference type="EMBL" id="BGZK01000433">
    <property type="protein sequence ID" value="GBP43331.1"/>
    <property type="molecule type" value="Genomic_DNA"/>
</dbReference>
<feature type="compositionally biased region" description="Polar residues" evidence="1">
    <location>
        <begin position="29"/>
        <end position="40"/>
    </location>
</feature>
<name>A0A4C1VWX9_EUMVA</name>
<evidence type="ECO:0000256" key="1">
    <source>
        <dbReference type="SAM" id="MobiDB-lite"/>
    </source>
</evidence>